<dbReference type="AlphaFoldDB" id="A0A061QSE2"/>
<reference evidence="1" key="1">
    <citation type="submission" date="2014-05" db="EMBL/GenBank/DDBJ databases">
        <title>The transcriptome of the halophilic microalga Tetraselmis sp. GSL018 isolated from the Great Salt Lake, Utah.</title>
        <authorList>
            <person name="Jinkerson R.E."/>
            <person name="D'Adamo S."/>
            <person name="Posewitz M.C."/>
        </authorList>
    </citation>
    <scope>NUCLEOTIDE SEQUENCE</scope>
    <source>
        <strain evidence="1">GSL018</strain>
    </source>
</reference>
<organism evidence="1">
    <name type="scientific">Tetraselmis sp. GSL018</name>
    <dbReference type="NCBI Taxonomy" id="582737"/>
    <lineage>
        <taxon>Eukaryota</taxon>
        <taxon>Viridiplantae</taxon>
        <taxon>Chlorophyta</taxon>
        <taxon>core chlorophytes</taxon>
        <taxon>Chlorodendrophyceae</taxon>
        <taxon>Chlorodendrales</taxon>
        <taxon>Chlorodendraceae</taxon>
        <taxon>Tetraselmis</taxon>
    </lineage>
</organism>
<gene>
    <name evidence="1" type="ORF">TSPGSL018_26387</name>
</gene>
<evidence type="ECO:0000313" key="1">
    <source>
        <dbReference type="EMBL" id="JAC61394.1"/>
    </source>
</evidence>
<name>A0A061QSE2_9CHLO</name>
<sequence length="37" mass="4142">NTVQYNRFGARDGLRLCIGDREDTVANYPSPSCIPQN</sequence>
<accession>A0A061QSE2</accession>
<dbReference type="EMBL" id="GBEZ01025731">
    <property type="protein sequence ID" value="JAC61394.1"/>
    <property type="molecule type" value="Transcribed_RNA"/>
</dbReference>
<protein>
    <submittedName>
        <fullName evidence="1">Uncharacterized protein</fullName>
    </submittedName>
</protein>
<feature type="non-terminal residue" evidence="1">
    <location>
        <position position="1"/>
    </location>
</feature>
<proteinExistence type="predicted"/>